<evidence type="ECO:0000313" key="1">
    <source>
        <dbReference type="EMBL" id="APU01671.1"/>
    </source>
</evidence>
<sequence length="285" mass="31855">MLENKHFFSRLISIEESSAESRNRKVELTKDQEFNLSKQSKLPVTMRVGPFKVQASIHAQARAHQRAGDKSAEEWKEFARKIVKHTETNKIKGGTYMFHSQSENRSVVASVKGREINIVTVFPKGTGGKISHKQLAAGQKSAMMESLLESLMIHPDFKGMMDEAKSILGHDVDGVQLFDYDQKLTEAMDAFSSKATSGQVNFKNLSPSDRQTGSIAQLGTMLTLEGVEYPVMIGDSEFAKIKIGDEYKKLSINLKEGVYSFGDEETGKFKTFEVYDEVAAKNYGY</sequence>
<dbReference type="EMBL" id="KY290955">
    <property type="protein sequence ID" value="APU01671.1"/>
    <property type="molecule type" value="Genomic_DNA"/>
</dbReference>
<reference evidence="1 2" key="1">
    <citation type="journal article" date="2017" name="Sci. Rep.">
        <title>Characterization and diversity of phages infecting Aeromonas salmonicida subsp. salmonicida.</title>
        <authorList>
            <person name="Vincent A.T."/>
            <person name="Paquet V.E."/>
            <person name="Bernatchez A."/>
            <person name="Tremblay D.M."/>
            <person name="Moineau S."/>
            <person name="Charette S.J."/>
        </authorList>
    </citation>
    <scope>NUCLEOTIDE SEQUENCE [LARGE SCALE GENOMIC DNA]</scope>
</reference>
<organism evidence="1 2">
    <name type="scientific">Aeromonas phage 65.2</name>
    <dbReference type="NCBI Taxonomy" id="1932896"/>
    <lineage>
        <taxon>Viruses</taxon>
        <taxon>Duplodnaviria</taxon>
        <taxon>Heunggongvirae</taxon>
        <taxon>Uroviricota</taxon>
        <taxon>Caudoviricetes</taxon>
        <taxon>Pantevenvirales</taxon>
        <taxon>Straboviridae</taxon>
        <taxon>Emmerichvirinae</taxon>
        <taxon>Ishigurovirus</taxon>
        <taxon>Ishigurovirus osborne</taxon>
    </lineage>
</organism>
<accession>A0A219YCD7</accession>
<protein>
    <submittedName>
        <fullName evidence="1">Uncharacterized protein</fullName>
    </submittedName>
</protein>
<name>A0A219YCD7_9CAUD</name>
<dbReference type="Proteomes" id="UP000225215">
    <property type="component" value="Segment"/>
</dbReference>
<proteinExistence type="predicted"/>
<evidence type="ECO:0000313" key="2">
    <source>
        <dbReference type="Proteomes" id="UP000225215"/>
    </source>
</evidence>